<keyword evidence="3" id="KW-1185">Reference proteome</keyword>
<gene>
    <name evidence="2" type="ORF">VTL71DRAFT_15191</name>
</gene>
<evidence type="ECO:0000256" key="1">
    <source>
        <dbReference type="SAM" id="SignalP"/>
    </source>
</evidence>
<feature type="chain" id="PRO_5047404655" evidence="1">
    <location>
        <begin position="20"/>
        <end position="356"/>
    </location>
</feature>
<evidence type="ECO:0000313" key="2">
    <source>
        <dbReference type="EMBL" id="KAL2068853.1"/>
    </source>
</evidence>
<feature type="signal peptide" evidence="1">
    <location>
        <begin position="1"/>
        <end position="19"/>
    </location>
</feature>
<reference evidence="2 3" key="1">
    <citation type="journal article" date="2024" name="Commun. Biol.">
        <title>Comparative genomic analysis of thermophilic fungi reveals convergent evolutionary adaptations and gene losses.</title>
        <authorList>
            <person name="Steindorff A.S."/>
            <person name="Aguilar-Pontes M.V."/>
            <person name="Robinson A.J."/>
            <person name="Andreopoulos B."/>
            <person name="LaButti K."/>
            <person name="Kuo A."/>
            <person name="Mondo S."/>
            <person name="Riley R."/>
            <person name="Otillar R."/>
            <person name="Haridas S."/>
            <person name="Lipzen A."/>
            <person name="Grimwood J."/>
            <person name="Schmutz J."/>
            <person name="Clum A."/>
            <person name="Reid I.D."/>
            <person name="Moisan M.C."/>
            <person name="Butler G."/>
            <person name="Nguyen T.T.M."/>
            <person name="Dewar K."/>
            <person name="Conant G."/>
            <person name="Drula E."/>
            <person name="Henrissat B."/>
            <person name="Hansel C."/>
            <person name="Singer S."/>
            <person name="Hutchinson M.I."/>
            <person name="de Vries R.P."/>
            <person name="Natvig D.O."/>
            <person name="Powell A.J."/>
            <person name="Tsang A."/>
            <person name="Grigoriev I.V."/>
        </authorList>
    </citation>
    <scope>NUCLEOTIDE SEQUENCE [LARGE SCALE GENOMIC DNA]</scope>
    <source>
        <strain evidence="2 3">CBS 494.80</strain>
    </source>
</reference>
<protein>
    <submittedName>
        <fullName evidence="2">Uncharacterized protein</fullName>
    </submittedName>
</protein>
<accession>A0ABR4CFV9</accession>
<organism evidence="2 3">
    <name type="scientific">Oculimacula yallundae</name>
    <dbReference type="NCBI Taxonomy" id="86028"/>
    <lineage>
        <taxon>Eukaryota</taxon>
        <taxon>Fungi</taxon>
        <taxon>Dikarya</taxon>
        <taxon>Ascomycota</taxon>
        <taxon>Pezizomycotina</taxon>
        <taxon>Leotiomycetes</taxon>
        <taxon>Helotiales</taxon>
        <taxon>Ploettnerulaceae</taxon>
        <taxon>Oculimacula</taxon>
    </lineage>
</organism>
<comment type="caution">
    <text evidence="2">The sequence shown here is derived from an EMBL/GenBank/DDBJ whole genome shotgun (WGS) entry which is preliminary data.</text>
</comment>
<dbReference type="EMBL" id="JAZHXI010000008">
    <property type="protein sequence ID" value="KAL2068853.1"/>
    <property type="molecule type" value="Genomic_DNA"/>
</dbReference>
<name>A0ABR4CFV9_9HELO</name>
<dbReference type="Proteomes" id="UP001595075">
    <property type="component" value="Unassembled WGS sequence"/>
</dbReference>
<evidence type="ECO:0000313" key="3">
    <source>
        <dbReference type="Proteomes" id="UP001595075"/>
    </source>
</evidence>
<keyword evidence="1" id="KW-0732">Signal</keyword>
<sequence>MLRRGLLAAAILATTAVRASPFDIIDKRDVFVDPATCDPLVYGATAIPMGQVCVGISRGTLTIVYTVNAGWRINKVHAMVGPTFPTITAPGQFTYSSDKGTPPACTVASDGLTTTCSTQVQSAWRACDKTLYIVTHADVAGPGTIGGQTAWGKGTCYPDSKGNCAKYWTFTQRCICDLQIDFFPITYTTTSVTTITGSSTSSFLTSTTIEYETSSTSTYVTSTTVTYLTSTTSEYSTTLEPDLELIPSSLFTTTPSHNGKESEIPYDRRKADVHGSHRILQNPHTTTNASTSEYAEIRSRCTKEGSFPRAEAREVKKSSVRNTTHTAIAASPELQFALIGGLGQWIEVIACHTLYI</sequence>
<proteinExistence type="predicted"/>